<dbReference type="InterPro" id="IPR050143">
    <property type="entry name" value="TRIM/RBCC"/>
</dbReference>
<dbReference type="RefSeq" id="XP_025032576.1">
    <property type="nucleotide sequence ID" value="XM_025176808.1"/>
</dbReference>
<dbReference type="GeneID" id="107326649"/>
<evidence type="ECO:0000256" key="3">
    <source>
        <dbReference type="ARBA" id="ARBA00022771"/>
    </source>
</evidence>
<dbReference type="Gene3D" id="2.60.120.920">
    <property type="match status" value="1"/>
</dbReference>
<dbReference type="InterPro" id="IPR013320">
    <property type="entry name" value="ConA-like_dom_sf"/>
</dbReference>
<dbReference type="SMART" id="SM00336">
    <property type="entry name" value="BBOX"/>
    <property type="match status" value="1"/>
</dbReference>
<dbReference type="Pfam" id="PF00643">
    <property type="entry name" value="zf-B_box"/>
    <property type="match status" value="1"/>
</dbReference>
<comment type="function">
    <text evidence="5">Neurotoxin that produces dose-dependent hypolocomotion and hyperalgesia in mice. May directly act on the central nervous system, as it is 6500-fold more potent when administered intracerebroventricularly than intraperitoneal.</text>
</comment>
<evidence type="ECO:0000256" key="2">
    <source>
        <dbReference type="ARBA" id="ARBA00022699"/>
    </source>
</evidence>
<evidence type="ECO:0000313" key="10">
    <source>
        <dbReference type="RefSeq" id="XP_025032576.1"/>
    </source>
</evidence>
<keyword evidence="3 6" id="KW-0863">Zinc-finger</keyword>
<evidence type="ECO:0000259" key="8">
    <source>
        <dbReference type="PROSITE" id="PS50188"/>
    </source>
</evidence>
<dbReference type="InterPro" id="IPR001870">
    <property type="entry name" value="B30.2/SPRY"/>
</dbReference>
<dbReference type="InterPro" id="IPR006574">
    <property type="entry name" value="PRY"/>
</dbReference>
<dbReference type="OMA" id="MEDNIAQ"/>
<keyword evidence="2" id="KW-0528">Neurotoxin</keyword>
<comment type="similarity">
    <text evidence="1">Belongs to the ohanin/vespryn family.</text>
</comment>
<evidence type="ECO:0000256" key="5">
    <source>
        <dbReference type="ARBA" id="ARBA00034460"/>
    </source>
</evidence>
<reference evidence="10" key="1">
    <citation type="submission" date="2025-08" db="UniProtKB">
        <authorList>
            <consortium name="RefSeq"/>
        </authorList>
    </citation>
    <scope>IDENTIFICATION</scope>
    <source>
        <tissue evidence="10">Liver</tissue>
    </source>
</reference>
<dbReference type="Pfam" id="PF00622">
    <property type="entry name" value="SPRY"/>
    <property type="match status" value="1"/>
</dbReference>
<evidence type="ECO:0000256" key="6">
    <source>
        <dbReference type="PROSITE-ProRule" id="PRU00024"/>
    </source>
</evidence>
<dbReference type="PROSITE" id="PS50119">
    <property type="entry name" value="ZF_BBOX"/>
    <property type="match status" value="1"/>
</dbReference>
<accession>A0A9F5J8U2</accession>
<dbReference type="InterPro" id="IPR043136">
    <property type="entry name" value="B30.2/SPRY_sf"/>
</dbReference>
<dbReference type="Proteomes" id="UP000695026">
    <property type="component" value="Unplaced"/>
</dbReference>
<sequence>MADSFTADTAAPKDACPDLAAVHCIMRCWKESPTELACPQCKEIVSQESFSQNQQLDDVIRLLKQLRGQAEGETKCQQHQEHLELFCKNDQVFICSVCHGSEEHQAHTVIPAERAALEYKEQIEIDKDLVKADFEELHQFLEEHENILLTRMEEVEEKIMWEKNEHIDRLSKELCSLETIIWEMQEKCKQPINELLQDTGSTLKKFLTKDTFGGPVTIPAALKWELWDLCDLNAILQNAVKQFKAQVTLDPDTAHPRLALSEDWKSMILGNKPRIKLHCCQRFDQCLFVLGHEKFKAGRYYWEVTVGNEDGWGLGVARASVRRKGVVSIDPAEGIWAMAKWGDHCAILLPPNFPILPISWDLKRIRVSLNYAGQRLSFFDADRGVLLFAFLEASFSGESLHPFFWLQGKAQLTLCH</sequence>
<keyword evidence="4" id="KW-0862">Zinc</keyword>
<organism evidence="9 10">
    <name type="scientific">Python bivittatus</name>
    <name type="common">Burmese python</name>
    <name type="synonym">Python molurus bivittatus</name>
    <dbReference type="NCBI Taxonomy" id="176946"/>
    <lineage>
        <taxon>Eukaryota</taxon>
        <taxon>Metazoa</taxon>
        <taxon>Chordata</taxon>
        <taxon>Craniata</taxon>
        <taxon>Vertebrata</taxon>
        <taxon>Euteleostomi</taxon>
        <taxon>Lepidosauria</taxon>
        <taxon>Squamata</taxon>
        <taxon>Bifurcata</taxon>
        <taxon>Unidentata</taxon>
        <taxon>Episquamata</taxon>
        <taxon>Toxicofera</taxon>
        <taxon>Serpentes</taxon>
        <taxon>Henophidia</taxon>
        <taxon>Pythonidae</taxon>
        <taxon>Python</taxon>
    </lineage>
</organism>
<dbReference type="SMART" id="SM00449">
    <property type="entry name" value="SPRY"/>
    <property type="match status" value="1"/>
</dbReference>
<dbReference type="SUPFAM" id="SSF57845">
    <property type="entry name" value="B-box zinc-binding domain"/>
    <property type="match status" value="1"/>
</dbReference>
<dbReference type="KEGG" id="pbi:107326649"/>
<protein>
    <submittedName>
        <fullName evidence="10">E3 ubiquitin-protein ligase TRIM7-like</fullName>
    </submittedName>
</protein>
<dbReference type="OrthoDB" id="9410880at2759"/>
<dbReference type="FunFam" id="2.60.120.920:FF:000004">
    <property type="entry name" value="Butyrophilin subfamily 1 member A1"/>
    <property type="match status" value="1"/>
</dbReference>
<dbReference type="SUPFAM" id="SSF57850">
    <property type="entry name" value="RING/U-box"/>
    <property type="match status" value="1"/>
</dbReference>
<keyword evidence="3 6" id="KW-0479">Metal-binding</keyword>
<gene>
    <name evidence="10" type="primary">LOC107326649</name>
</gene>
<dbReference type="InterPro" id="IPR000315">
    <property type="entry name" value="Znf_B-box"/>
</dbReference>
<feature type="domain" description="B30.2/SPRY" evidence="8">
    <location>
        <begin position="227"/>
        <end position="416"/>
    </location>
</feature>
<evidence type="ECO:0000256" key="4">
    <source>
        <dbReference type="ARBA" id="ARBA00022833"/>
    </source>
</evidence>
<keyword evidence="2" id="KW-0800">Toxin</keyword>
<dbReference type="AlphaFoldDB" id="A0A9F5J8U2"/>
<proteinExistence type="inferred from homology"/>
<dbReference type="InterPro" id="IPR003879">
    <property type="entry name" value="Butyrophylin_SPRY"/>
</dbReference>
<feature type="domain" description="B box-type" evidence="7">
    <location>
        <begin position="71"/>
        <end position="112"/>
    </location>
</feature>
<dbReference type="PRINTS" id="PR01407">
    <property type="entry name" value="BUTYPHLNCDUF"/>
</dbReference>
<evidence type="ECO:0000313" key="9">
    <source>
        <dbReference type="Proteomes" id="UP000695026"/>
    </source>
</evidence>
<evidence type="ECO:0000256" key="1">
    <source>
        <dbReference type="ARBA" id="ARBA00009651"/>
    </source>
</evidence>
<keyword evidence="9" id="KW-1185">Reference proteome</keyword>
<dbReference type="SUPFAM" id="SSF49899">
    <property type="entry name" value="Concanavalin A-like lectins/glucanases"/>
    <property type="match status" value="1"/>
</dbReference>
<evidence type="ECO:0000259" key="7">
    <source>
        <dbReference type="PROSITE" id="PS50119"/>
    </source>
</evidence>
<dbReference type="GO" id="GO:0008270">
    <property type="term" value="F:zinc ion binding"/>
    <property type="evidence" value="ECO:0007669"/>
    <property type="project" value="UniProtKB-KW"/>
</dbReference>
<name>A0A9F5J8U2_PYTBI</name>
<dbReference type="SMART" id="SM00589">
    <property type="entry name" value="PRY"/>
    <property type="match status" value="1"/>
</dbReference>
<dbReference type="Pfam" id="PF13765">
    <property type="entry name" value="PRY"/>
    <property type="match status" value="1"/>
</dbReference>
<dbReference type="Gene3D" id="3.30.160.60">
    <property type="entry name" value="Classic Zinc Finger"/>
    <property type="match status" value="1"/>
</dbReference>
<dbReference type="CDD" id="cd12888">
    <property type="entry name" value="SPRY_PRY_TRIM7_like"/>
    <property type="match status" value="1"/>
</dbReference>
<dbReference type="InterPro" id="IPR003877">
    <property type="entry name" value="SPRY_dom"/>
</dbReference>
<dbReference type="PANTHER" id="PTHR24103">
    <property type="entry name" value="E3 UBIQUITIN-PROTEIN LIGASE TRIM"/>
    <property type="match status" value="1"/>
</dbReference>
<dbReference type="PROSITE" id="PS50188">
    <property type="entry name" value="B302_SPRY"/>
    <property type="match status" value="1"/>
</dbReference>